<evidence type="ECO:0000256" key="6">
    <source>
        <dbReference type="ARBA" id="ARBA00023136"/>
    </source>
</evidence>
<evidence type="ECO:0000256" key="4">
    <source>
        <dbReference type="ARBA" id="ARBA00022448"/>
    </source>
</evidence>
<keyword evidence="10" id="KW-1185">Reference proteome</keyword>
<dbReference type="InterPro" id="IPR039621">
    <property type="entry name" value="BG1-like"/>
</dbReference>
<proteinExistence type="inferred from homology"/>
<evidence type="ECO:0000313" key="9">
    <source>
        <dbReference type="EMBL" id="GAA0168109.1"/>
    </source>
</evidence>
<comment type="function">
    <text evidence="1">Involved in auxin transport. Regulator of the auxin signaling pathway.</text>
</comment>
<evidence type="ECO:0000256" key="7">
    <source>
        <dbReference type="ARBA" id="ARBA00023294"/>
    </source>
</evidence>
<dbReference type="PANTHER" id="PTHR33541:SF28">
    <property type="entry name" value="PROTEIN BIG GRAIN 1-LIKE A"/>
    <property type="match status" value="1"/>
</dbReference>
<feature type="region of interest" description="Disordered" evidence="8">
    <location>
        <begin position="208"/>
        <end position="227"/>
    </location>
</feature>
<accession>A0AAV3QVH6</accession>
<dbReference type="GO" id="GO:0009734">
    <property type="term" value="P:auxin-activated signaling pathway"/>
    <property type="evidence" value="ECO:0007669"/>
    <property type="project" value="UniProtKB-KW"/>
</dbReference>
<dbReference type="GO" id="GO:0005886">
    <property type="term" value="C:plasma membrane"/>
    <property type="evidence" value="ECO:0007669"/>
    <property type="project" value="UniProtKB-SubCell"/>
</dbReference>
<organism evidence="9 10">
    <name type="scientific">Lithospermum erythrorhizon</name>
    <name type="common">Purple gromwell</name>
    <name type="synonym">Lithospermum officinale var. erythrorhizon</name>
    <dbReference type="NCBI Taxonomy" id="34254"/>
    <lineage>
        <taxon>Eukaryota</taxon>
        <taxon>Viridiplantae</taxon>
        <taxon>Streptophyta</taxon>
        <taxon>Embryophyta</taxon>
        <taxon>Tracheophyta</taxon>
        <taxon>Spermatophyta</taxon>
        <taxon>Magnoliopsida</taxon>
        <taxon>eudicotyledons</taxon>
        <taxon>Gunneridae</taxon>
        <taxon>Pentapetalae</taxon>
        <taxon>asterids</taxon>
        <taxon>lamiids</taxon>
        <taxon>Boraginales</taxon>
        <taxon>Boraginaceae</taxon>
        <taxon>Boraginoideae</taxon>
        <taxon>Lithospermeae</taxon>
        <taxon>Lithospermum</taxon>
    </lineage>
</organism>
<keyword evidence="6" id="KW-0472">Membrane</keyword>
<dbReference type="AlphaFoldDB" id="A0AAV3QVH6"/>
<evidence type="ECO:0000256" key="1">
    <source>
        <dbReference type="ARBA" id="ARBA00002281"/>
    </source>
</evidence>
<evidence type="ECO:0000256" key="5">
    <source>
        <dbReference type="ARBA" id="ARBA00022475"/>
    </source>
</evidence>
<protein>
    <recommendedName>
        <fullName evidence="11">Protein BIG GRAIN 1-like B</fullName>
    </recommendedName>
</protein>
<feature type="compositionally biased region" description="Low complexity" evidence="8">
    <location>
        <begin position="215"/>
        <end position="226"/>
    </location>
</feature>
<keyword evidence="4" id="KW-0813">Transport</keyword>
<evidence type="ECO:0000313" key="10">
    <source>
        <dbReference type="Proteomes" id="UP001454036"/>
    </source>
</evidence>
<evidence type="ECO:0000256" key="8">
    <source>
        <dbReference type="SAM" id="MobiDB-lite"/>
    </source>
</evidence>
<comment type="subcellular location">
    <subcellularLocation>
        <location evidence="2">Cell membrane</location>
    </subcellularLocation>
</comment>
<reference evidence="9 10" key="1">
    <citation type="submission" date="2024-01" db="EMBL/GenBank/DDBJ databases">
        <title>The complete chloroplast genome sequence of Lithospermum erythrorhizon: insights into the phylogenetic relationship among Boraginaceae species and the maternal lineages of purple gromwells.</title>
        <authorList>
            <person name="Okada T."/>
            <person name="Watanabe K."/>
        </authorList>
    </citation>
    <scope>NUCLEOTIDE SEQUENCE [LARGE SCALE GENOMIC DNA]</scope>
</reference>
<dbReference type="PANTHER" id="PTHR33541">
    <property type="entry name" value="PROTEIN BIG GRAIN 1-LIKE A-RELATED"/>
    <property type="match status" value="1"/>
</dbReference>
<name>A0AAV3QVH6_LITER</name>
<evidence type="ECO:0000256" key="3">
    <source>
        <dbReference type="ARBA" id="ARBA00010067"/>
    </source>
</evidence>
<gene>
    <name evidence="9" type="ORF">LIER_22904</name>
</gene>
<keyword evidence="5" id="KW-1003">Cell membrane</keyword>
<comment type="caution">
    <text evidence="9">The sequence shown here is derived from an EMBL/GenBank/DDBJ whole genome shotgun (WGS) entry which is preliminary data.</text>
</comment>
<keyword evidence="7" id="KW-0927">Auxin signaling pathway</keyword>
<dbReference type="Proteomes" id="UP001454036">
    <property type="component" value="Unassembled WGS sequence"/>
</dbReference>
<evidence type="ECO:0008006" key="11">
    <source>
        <dbReference type="Google" id="ProtNLM"/>
    </source>
</evidence>
<sequence length="348" mass="39417">MDKYSCNVSSNPTFSSTLLDSIYHSMDQGQNEHVVCRETLRNKQHGRIEFRDEKKMDNFQTLQMIENWMEKESEKVVVQRSCFADFVPRNKDNQQIFYSNSSRSSSDTSSGGGFSSSEAEDYVFASPTNRSPSSSCYGFKKSKPIKTNIVLPQQMPKHEGGFEKTKSKDLQIYFNLNKAKQPTSPNGKFASFLNSVFSTMHEKRAKFAVQRKSKSSNSSSSSFSRSCLRKTPSSREILSSNESEKLVRFNPVSEIVDDYFQPSGHKTLHKETPRLEEGKDIRNQTDPSLISGRIGYMNTTSKDGKDNFDAVSCCSSDLFELDNFSAIGLERYTEELPETTQFDTNVAI</sequence>
<comment type="similarity">
    <text evidence="3">Belongs to the BIG GRAIN 1 (BG1) plant protein family.</text>
</comment>
<evidence type="ECO:0000256" key="2">
    <source>
        <dbReference type="ARBA" id="ARBA00004236"/>
    </source>
</evidence>
<dbReference type="EMBL" id="BAABME010006353">
    <property type="protein sequence ID" value="GAA0168109.1"/>
    <property type="molecule type" value="Genomic_DNA"/>
</dbReference>